<dbReference type="Proteomes" id="UP000078397">
    <property type="component" value="Unassembled WGS sequence"/>
</dbReference>
<feature type="repeat" description="ANK" evidence="3">
    <location>
        <begin position="433"/>
        <end position="465"/>
    </location>
</feature>
<feature type="domain" description="Transcription regulator Rua1 C-terminal" evidence="5">
    <location>
        <begin position="72"/>
        <end position="168"/>
    </location>
</feature>
<dbReference type="STRING" id="1380566.A0A179FK93"/>
<proteinExistence type="predicted"/>
<dbReference type="InterPro" id="IPR036770">
    <property type="entry name" value="Ankyrin_rpt-contain_sf"/>
</dbReference>
<dbReference type="Gene3D" id="1.25.40.20">
    <property type="entry name" value="Ankyrin repeat-containing domain"/>
    <property type="match status" value="4"/>
</dbReference>
<dbReference type="Pfam" id="PF13857">
    <property type="entry name" value="Ank_5"/>
    <property type="match status" value="1"/>
</dbReference>
<organism evidence="6 7">
    <name type="scientific">Pochonia chlamydosporia 170</name>
    <dbReference type="NCBI Taxonomy" id="1380566"/>
    <lineage>
        <taxon>Eukaryota</taxon>
        <taxon>Fungi</taxon>
        <taxon>Dikarya</taxon>
        <taxon>Ascomycota</taxon>
        <taxon>Pezizomycotina</taxon>
        <taxon>Sordariomycetes</taxon>
        <taxon>Hypocreomycetidae</taxon>
        <taxon>Hypocreales</taxon>
        <taxon>Clavicipitaceae</taxon>
        <taxon>Pochonia</taxon>
    </lineage>
</organism>
<evidence type="ECO:0000313" key="6">
    <source>
        <dbReference type="EMBL" id="OAQ65419.1"/>
    </source>
</evidence>
<evidence type="ECO:0000259" key="5">
    <source>
        <dbReference type="Pfam" id="PF14616"/>
    </source>
</evidence>
<feature type="repeat" description="ANK" evidence="3">
    <location>
        <begin position="268"/>
        <end position="300"/>
    </location>
</feature>
<feature type="repeat" description="ANK" evidence="3">
    <location>
        <begin position="603"/>
        <end position="635"/>
    </location>
</feature>
<evidence type="ECO:0000256" key="2">
    <source>
        <dbReference type="ARBA" id="ARBA00023043"/>
    </source>
</evidence>
<dbReference type="Pfam" id="PF12796">
    <property type="entry name" value="Ank_2"/>
    <property type="match status" value="2"/>
</dbReference>
<evidence type="ECO:0000256" key="4">
    <source>
        <dbReference type="SAM" id="MobiDB-lite"/>
    </source>
</evidence>
<dbReference type="SMART" id="SM00248">
    <property type="entry name" value="ANK"/>
    <property type="match status" value="7"/>
</dbReference>
<dbReference type="KEGG" id="pchm:VFPPC_06515"/>
<dbReference type="InterPro" id="IPR002110">
    <property type="entry name" value="Ankyrin_rpt"/>
</dbReference>
<comment type="caution">
    <text evidence="6">The sequence shown here is derived from an EMBL/GenBank/DDBJ whole genome shotgun (WGS) entry which is preliminary data.</text>
</comment>
<dbReference type="RefSeq" id="XP_018142733.1">
    <property type="nucleotide sequence ID" value="XM_018285536.1"/>
</dbReference>
<dbReference type="GeneID" id="28849530"/>
<keyword evidence="2 3" id="KW-0040">ANK repeat</keyword>
<dbReference type="SUPFAM" id="SSF48403">
    <property type="entry name" value="Ankyrin repeat"/>
    <property type="match status" value="1"/>
</dbReference>
<name>A0A179FK93_METCM</name>
<feature type="region of interest" description="Disordered" evidence="4">
    <location>
        <begin position="1"/>
        <end position="24"/>
    </location>
</feature>
<keyword evidence="7" id="KW-1185">Reference proteome</keyword>
<evidence type="ECO:0000256" key="3">
    <source>
        <dbReference type="PROSITE-ProRule" id="PRU00023"/>
    </source>
</evidence>
<reference evidence="6 7" key="1">
    <citation type="journal article" date="2016" name="PLoS Pathog.">
        <title>Biosynthesis of antibiotic leucinostatins in bio-control fungus Purpureocillium lilacinum and their inhibition on phytophthora revealed by genome mining.</title>
        <authorList>
            <person name="Wang G."/>
            <person name="Liu Z."/>
            <person name="Lin R."/>
            <person name="Li E."/>
            <person name="Mao Z."/>
            <person name="Ling J."/>
            <person name="Yang Y."/>
            <person name="Yin W.B."/>
            <person name="Xie B."/>
        </authorList>
    </citation>
    <scope>NUCLEOTIDE SEQUENCE [LARGE SCALE GENOMIC DNA]</scope>
    <source>
        <strain evidence="6">170</strain>
    </source>
</reference>
<feature type="repeat" description="ANK" evidence="3">
    <location>
        <begin position="400"/>
        <end position="432"/>
    </location>
</feature>
<dbReference type="OrthoDB" id="6133115at2759"/>
<accession>A0A179FK93</accession>
<dbReference type="PANTHER" id="PTHR24173">
    <property type="entry name" value="ANKYRIN REPEAT CONTAINING"/>
    <property type="match status" value="1"/>
</dbReference>
<dbReference type="PROSITE" id="PS50088">
    <property type="entry name" value="ANK_REPEAT"/>
    <property type="match status" value="6"/>
</dbReference>
<protein>
    <submittedName>
        <fullName evidence="6">Ankyrin repeats (3 copies) domain-containing protein</fullName>
    </submittedName>
</protein>
<gene>
    <name evidence="6" type="ORF">VFPPC_06515</name>
</gene>
<evidence type="ECO:0000256" key="1">
    <source>
        <dbReference type="ARBA" id="ARBA00022737"/>
    </source>
</evidence>
<dbReference type="PANTHER" id="PTHR24173:SF74">
    <property type="entry name" value="ANKYRIN REPEAT DOMAIN-CONTAINING PROTEIN 16"/>
    <property type="match status" value="1"/>
</dbReference>
<evidence type="ECO:0000313" key="7">
    <source>
        <dbReference type="Proteomes" id="UP000078397"/>
    </source>
</evidence>
<feature type="repeat" description="ANK" evidence="3">
    <location>
        <begin position="499"/>
        <end position="531"/>
    </location>
</feature>
<dbReference type="InterPro" id="IPR028012">
    <property type="entry name" value="Rua1_C"/>
</dbReference>
<sequence>MAEDIGLDSKADSARRLSEVAEPHTSCEIFKTPPNLALRWQPPQDFTPPPEDFDTDNADLLPVRQDPIFGGDLHTPGWARGNGAQKEGYCARCPTFHWVNIPDGSYGSHLTYFHGVPDSGVPLPRPKSIRQVHGRVHVWEGYCEPCGKWRVLKKSSRGWNWYRHWLDDHKQLVEKQTEAAQNGAGCCELQVHEKDSAAEQTTMSNKTDGMEALEVRTERLHDNAYVHKKLIFFSQNDLSEQLVHTIKEAVKIRSDADIKLIANLRDDVGQTMLMRAALRGDADVVDLLLDLGADIDARTADQSTALDFAADAGFYELGARILNFGRDTAPSHVFNKNQGQNVTEPAAKADAKASTSEPALECLSDIGLLAWNDDIKDMKKLLDNDESYHSEINIEDGGKCGLSPFMLAYVRHNSDMMQLLLEKGANINATSKQGWTALMLAASMGNVAAVAFLVSKGADVNHLSADRWTALTNATKKGSIECMRVLLRAGADPNIKVQSDWTPIMHAAYRGDIAAVGCLLSAGASIEESSARDETVMLLAAAAGSTRVVRRLLDAGCPPEPAWSRIRSTSNEGTNTESEWLCSESESAPLQTSQQQAERRYGIGWTPLMLACQNGSLGVVVMLLDAGANTRPRSPMMKTALEIAKENGRVVIADYLSSWEARNGKA</sequence>
<dbReference type="Pfam" id="PF14616">
    <property type="entry name" value="Rua1_C"/>
    <property type="match status" value="1"/>
</dbReference>
<feature type="repeat" description="ANK" evidence="3">
    <location>
        <begin position="466"/>
        <end position="498"/>
    </location>
</feature>
<keyword evidence="1" id="KW-0677">Repeat</keyword>
<feature type="compositionally biased region" description="Basic and acidic residues" evidence="4">
    <location>
        <begin position="7"/>
        <end position="22"/>
    </location>
</feature>
<dbReference type="AlphaFoldDB" id="A0A179FK93"/>
<dbReference type="PROSITE" id="PS50297">
    <property type="entry name" value="ANK_REP_REGION"/>
    <property type="match status" value="5"/>
</dbReference>
<dbReference type="EMBL" id="LSBJ02000005">
    <property type="protein sequence ID" value="OAQ65419.1"/>
    <property type="molecule type" value="Genomic_DNA"/>
</dbReference>